<dbReference type="InterPro" id="IPR000697">
    <property type="entry name" value="WH1/EVH1_dom"/>
</dbReference>
<keyword evidence="3" id="KW-1185">Reference proteome</keyword>
<dbReference type="EMBL" id="CALNXI010001798">
    <property type="protein sequence ID" value="CAH3177250.1"/>
    <property type="molecule type" value="Genomic_DNA"/>
</dbReference>
<dbReference type="SMART" id="SM00461">
    <property type="entry name" value="WH1"/>
    <property type="match status" value="1"/>
</dbReference>
<dbReference type="SUPFAM" id="SSF50729">
    <property type="entry name" value="PH domain-like"/>
    <property type="match status" value="1"/>
</dbReference>
<accession>A0ABN8RCY9</accession>
<protein>
    <recommendedName>
        <fullName evidence="1">WH1 domain-containing protein</fullName>
    </recommendedName>
</protein>
<evidence type="ECO:0000313" key="2">
    <source>
        <dbReference type="EMBL" id="CAH3177250.1"/>
    </source>
</evidence>
<proteinExistence type="predicted"/>
<dbReference type="PANTHER" id="PTHR11202">
    <property type="entry name" value="SPROUTY-RELATED, EVH1 DOMAIN-CONTAINING PROTEIN FAMILY MEMBER"/>
    <property type="match status" value="1"/>
</dbReference>
<feature type="non-terminal residue" evidence="2">
    <location>
        <position position="148"/>
    </location>
</feature>
<evidence type="ECO:0000259" key="1">
    <source>
        <dbReference type="PROSITE" id="PS50229"/>
    </source>
</evidence>
<dbReference type="InterPro" id="IPR011993">
    <property type="entry name" value="PH-like_dom_sf"/>
</dbReference>
<gene>
    <name evidence="2" type="ORF">PEVE_00011060</name>
</gene>
<feature type="domain" description="WH1" evidence="1">
    <location>
        <begin position="1"/>
        <end position="109"/>
    </location>
</feature>
<reference evidence="2 3" key="1">
    <citation type="submission" date="2022-05" db="EMBL/GenBank/DDBJ databases">
        <authorList>
            <consortium name="Genoscope - CEA"/>
            <person name="William W."/>
        </authorList>
    </citation>
    <scope>NUCLEOTIDE SEQUENCE [LARGE SCALE GENOMIC DNA]</scope>
</reference>
<dbReference type="Pfam" id="PF00568">
    <property type="entry name" value="WH1"/>
    <property type="match status" value="1"/>
</dbReference>
<dbReference type="Proteomes" id="UP001159427">
    <property type="component" value="Unassembled WGS sequence"/>
</dbReference>
<dbReference type="PANTHER" id="PTHR11202:SF22">
    <property type="entry name" value="PROTEIN ENABLED"/>
    <property type="match status" value="1"/>
</dbReference>
<evidence type="ECO:0000313" key="3">
    <source>
        <dbReference type="Proteomes" id="UP001159427"/>
    </source>
</evidence>
<organism evidence="2 3">
    <name type="scientific">Porites evermanni</name>
    <dbReference type="NCBI Taxonomy" id="104178"/>
    <lineage>
        <taxon>Eukaryota</taxon>
        <taxon>Metazoa</taxon>
        <taxon>Cnidaria</taxon>
        <taxon>Anthozoa</taxon>
        <taxon>Hexacorallia</taxon>
        <taxon>Scleractinia</taxon>
        <taxon>Fungiina</taxon>
        <taxon>Poritidae</taxon>
        <taxon>Porites</taxon>
    </lineage>
</organism>
<comment type="caution">
    <text evidence="2">The sequence shown here is derived from an EMBL/GenBank/DDBJ whole genome shotgun (WGS) entry which is preliminary data.</text>
</comment>
<dbReference type="PROSITE" id="PS50229">
    <property type="entry name" value="WH1"/>
    <property type="match status" value="1"/>
</dbReference>
<feature type="non-terminal residue" evidence="2">
    <location>
        <position position="1"/>
    </location>
</feature>
<sequence length="148" mass="16713">EKSIAKAQAAVMLCNKEKTHWEYSGGSEGISTVHIYHHPVNDTYRIVGRLEKDQSVVINFALVKGLFYNRQEPTFHQWTDQSQLYGLNFVSKQDAQDFGNSVFTSLENLKTTGKAFKCCSNFLFIPHAVTSVSVKTCLNHKAENVLIK</sequence>
<name>A0ABN8RCY9_9CNID</name>
<dbReference type="Gene3D" id="2.30.29.30">
    <property type="entry name" value="Pleckstrin-homology domain (PH domain)/Phosphotyrosine-binding domain (PTB)"/>
    <property type="match status" value="1"/>
</dbReference>